<sequence>MEDSPPLDIEKPALDQVVGATVKTHRMLGGLTLAELSTRSGVSTAMISKIERGQVSASLGTLAALAGGIGVPLINFFAGTVEHSDVSFVAAGEGVTVQRLGSGFGHTYKMIGRAEASHVCFESFSVTLEKPLKPRPLYRHRGLEFMHVTSGEMVFQCGEAKYHMKPGDSISFESSNAHGPVELKTDRVSFITLVTKAVSNDV</sequence>
<evidence type="ECO:0000256" key="1">
    <source>
        <dbReference type="ARBA" id="ARBA00023125"/>
    </source>
</evidence>
<dbReference type="InterPro" id="IPR013096">
    <property type="entry name" value="Cupin_2"/>
</dbReference>
<dbReference type="GO" id="GO:0003700">
    <property type="term" value="F:DNA-binding transcription factor activity"/>
    <property type="evidence" value="ECO:0007669"/>
    <property type="project" value="TreeGrafter"/>
</dbReference>
<accession>A0A6B2NSW2</accession>
<dbReference type="PROSITE" id="PS50943">
    <property type="entry name" value="HTH_CROC1"/>
    <property type="match status" value="1"/>
</dbReference>
<proteinExistence type="predicted"/>
<dbReference type="CDD" id="cd02209">
    <property type="entry name" value="cupin_XRE_C"/>
    <property type="match status" value="1"/>
</dbReference>
<feature type="domain" description="HTH cro/C1-type" evidence="2">
    <location>
        <begin position="22"/>
        <end position="76"/>
    </location>
</feature>
<name>A0A6B2NSW2_9RHOB</name>
<dbReference type="Gene3D" id="1.10.260.40">
    <property type="entry name" value="lambda repressor-like DNA-binding domains"/>
    <property type="match status" value="1"/>
</dbReference>
<dbReference type="Pfam" id="PF01381">
    <property type="entry name" value="HTH_3"/>
    <property type="match status" value="1"/>
</dbReference>
<dbReference type="InterPro" id="IPR011051">
    <property type="entry name" value="RmlC_Cupin_sf"/>
</dbReference>
<gene>
    <name evidence="3" type="ORF">G0P99_19930</name>
</gene>
<dbReference type="Pfam" id="PF07883">
    <property type="entry name" value="Cupin_2"/>
    <property type="match status" value="1"/>
</dbReference>
<dbReference type="CDD" id="cd00093">
    <property type="entry name" value="HTH_XRE"/>
    <property type="match status" value="1"/>
</dbReference>
<dbReference type="InterPro" id="IPR001387">
    <property type="entry name" value="Cro/C1-type_HTH"/>
</dbReference>
<dbReference type="GO" id="GO:0005829">
    <property type="term" value="C:cytosol"/>
    <property type="evidence" value="ECO:0007669"/>
    <property type="project" value="TreeGrafter"/>
</dbReference>
<dbReference type="PANTHER" id="PTHR46797:SF1">
    <property type="entry name" value="METHYLPHOSPHONATE SYNTHASE"/>
    <property type="match status" value="1"/>
</dbReference>
<dbReference type="RefSeq" id="WP_164132223.1">
    <property type="nucleotide sequence ID" value="NZ_JAAGOX010000053.1"/>
</dbReference>
<dbReference type="PANTHER" id="PTHR46797">
    <property type="entry name" value="HTH-TYPE TRANSCRIPTIONAL REGULATOR"/>
    <property type="match status" value="1"/>
</dbReference>
<evidence type="ECO:0000259" key="2">
    <source>
        <dbReference type="PROSITE" id="PS50943"/>
    </source>
</evidence>
<dbReference type="InterPro" id="IPR014710">
    <property type="entry name" value="RmlC-like_jellyroll"/>
</dbReference>
<dbReference type="Gene3D" id="2.60.120.10">
    <property type="entry name" value="Jelly Rolls"/>
    <property type="match status" value="1"/>
</dbReference>
<evidence type="ECO:0000313" key="3">
    <source>
        <dbReference type="EMBL" id="NDW47222.1"/>
    </source>
</evidence>
<dbReference type="SMART" id="SM00530">
    <property type="entry name" value="HTH_XRE"/>
    <property type="match status" value="1"/>
</dbReference>
<protein>
    <submittedName>
        <fullName evidence="3">Helix-turn-helix domain-containing protein</fullName>
    </submittedName>
</protein>
<dbReference type="InterPro" id="IPR010982">
    <property type="entry name" value="Lambda_DNA-bd_dom_sf"/>
</dbReference>
<dbReference type="AlphaFoldDB" id="A0A6B2NSW2"/>
<dbReference type="InterPro" id="IPR050807">
    <property type="entry name" value="TransReg_Diox_bact_type"/>
</dbReference>
<dbReference type="EMBL" id="JAAGOX010000053">
    <property type="protein sequence ID" value="NDW47222.1"/>
    <property type="molecule type" value="Genomic_DNA"/>
</dbReference>
<dbReference type="GO" id="GO:0003677">
    <property type="term" value="F:DNA binding"/>
    <property type="evidence" value="ECO:0007669"/>
    <property type="project" value="UniProtKB-KW"/>
</dbReference>
<reference evidence="3" key="1">
    <citation type="submission" date="2020-02" db="EMBL/GenBank/DDBJ databases">
        <title>Delineation of the pyrene-degrading pathway in Roseobacter clade bacteria by genomic analysis.</title>
        <authorList>
            <person name="Zhou H."/>
            <person name="Wang H."/>
        </authorList>
    </citation>
    <scope>NUCLEOTIDE SEQUENCE</scope>
    <source>
        <strain evidence="3">PrR005</strain>
    </source>
</reference>
<organism evidence="3">
    <name type="scientific">Ruegeria sp. PrR005</name>
    <dbReference type="NCBI Taxonomy" id="2706882"/>
    <lineage>
        <taxon>Bacteria</taxon>
        <taxon>Pseudomonadati</taxon>
        <taxon>Pseudomonadota</taxon>
        <taxon>Alphaproteobacteria</taxon>
        <taxon>Rhodobacterales</taxon>
        <taxon>Roseobacteraceae</taxon>
        <taxon>Ruegeria</taxon>
    </lineage>
</organism>
<dbReference type="SUPFAM" id="SSF51182">
    <property type="entry name" value="RmlC-like cupins"/>
    <property type="match status" value="1"/>
</dbReference>
<keyword evidence="1" id="KW-0238">DNA-binding</keyword>
<comment type="caution">
    <text evidence="3">The sequence shown here is derived from an EMBL/GenBank/DDBJ whole genome shotgun (WGS) entry which is preliminary data.</text>
</comment>
<dbReference type="SUPFAM" id="SSF47413">
    <property type="entry name" value="lambda repressor-like DNA-binding domains"/>
    <property type="match status" value="1"/>
</dbReference>